<dbReference type="InterPro" id="IPR025714">
    <property type="entry name" value="Methyltranfer_dom"/>
</dbReference>
<dbReference type="EMBL" id="AUWU02000004">
    <property type="protein sequence ID" value="KAH0573695.1"/>
    <property type="molecule type" value="Genomic_DNA"/>
</dbReference>
<organism evidence="5">
    <name type="scientific">Spironucleus salmonicida</name>
    <dbReference type="NCBI Taxonomy" id="348837"/>
    <lineage>
        <taxon>Eukaryota</taxon>
        <taxon>Metamonada</taxon>
        <taxon>Diplomonadida</taxon>
        <taxon>Hexamitidae</taxon>
        <taxon>Hexamitinae</taxon>
        <taxon>Spironucleus</taxon>
    </lineage>
</organism>
<dbReference type="EMBL" id="KI545981">
    <property type="protein sequence ID" value="EST48612.1"/>
    <property type="molecule type" value="Genomic_DNA"/>
</dbReference>
<comment type="similarity">
    <text evidence="1">Belongs to the methyltransferase superfamily. METL family.</text>
</comment>
<dbReference type="InterPro" id="IPR029063">
    <property type="entry name" value="SAM-dependent_MTases_sf"/>
</dbReference>
<gene>
    <name evidence="5" type="ORF">SS50377_11224</name>
    <name evidence="6" type="ORF">SS50377_23630</name>
</gene>
<evidence type="ECO:0000256" key="2">
    <source>
        <dbReference type="ARBA" id="ARBA00022603"/>
    </source>
</evidence>
<keyword evidence="3 5" id="KW-0808">Transferase</keyword>
<dbReference type="CDD" id="cd02440">
    <property type="entry name" value="AdoMet_MTases"/>
    <property type="match status" value="1"/>
</dbReference>
<proteinExistence type="inferred from homology"/>
<name>V6LVD6_9EUKA</name>
<keyword evidence="2 5" id="KW-0489">Methyltransferase</keyword>
<evidence type="ECO:0000256" key="1">
    <source>
        <dbReference type="ARBA" id="ARBA00009725"/>
    </source>
</evidence>
<dbReference type="OrthoDB" id="417697at2759"/>
<dbReference type="VEuPathDB" id="GiardiaDB:SS50377_23630"/>
<feature type="domain" description="Methyltransferase" evidence="4">
    <location>
        <begin position="106"/>
        <end position="210"/>
    </location>
</feature>
<protein>
    <submittedName>
        <fullName evidence="5">Methyltransferase-like protein</fullName>
    </submittedName>
</protein>
<reference evidence="6" key="2">
    <citation type="submission" date="2020-12" db="EMBL/GenBank/DDBJ databases">
        <title>New Spironucleus salmonicida genome in near-complete chromosomes.</title>
        <authorList>
            <person name="Xu F."/>
            <person name="Kurt Z."/>
            <person name="Jimenez-Gonzalez A."/>
            <person name="Astvaldsson A."/>
            <person name="Andersson J.O."/>
            <person name="Svard S.G."/>
        </authorList>
    </citation>
    <scope>NUCLEOTIDE SEQUENCE</scope>
    <source>
        <strain evidence="6">ATCC 50377</strain>
    </source>
</reference>
<dbReference type="GO" id="GO:0032259">
    <property type="term" value="P:methylation"/>
    <property type="evidence" value="ECO:0007669"/>
    <property type="project" value="UniProtKB-KW"/>
</dbReference>
<dbReference type="PANTHER" id="PTHR22809:SF14">
    <property type="entry name" value="TRNA N(3)-METHYLCYTIDINE METHYLTRANSFERASE"/>
    <property type="match status" value="1"/>
</dbReference>
<evidence type="ECO:0000313" key="7">
    <source>
        <dbReference type="Proteomes" id="UP000018208"/>
    </source>
</evidence>
<dbReference type="Pfam" id="PF13847">
    <property type="entry name" value="Methyltransf_31"/>
    <property type="match status" value="1"/>
</dbReference>
<accession>V6LVD6</accession>
<dbReference type="Proteomes" id="UP000018208">
    <property type="component" value="Unassembled WGS sequence"/>
</dbReference>
<dbReference type="AlphaFoldDB" id="V6LVD6"/>
<dbReference type="Gene3D" id="3.40.50.150">
    <property type="entry name" value="Vaccinia Virus protein VP39"/>
    <property type="match status" value="1"/>
</dbReference>
<reference evidence="5 6" key="1">
    <citation type="journal article" date="2014" name="PLoS Genet.">
        <title>The Genome of Spironucleus salmonicida Highlights a Fish Pathogen Adapted to Fluctuating Environments.</title>
        <authorList>
            <person name="Xu F."/>
            <person name="Jerlstrom-Hultqvist J."/>
            <person name="Einarsson E."/>
            <person name="Astvaldsson A."/>
            <person name="Svard S.G."/>
            <person name="Andersson J.O."/>
        </authorList>
    </citation>
    <scope>NUCLEOTIDE SEQUENCE</scope>
    <source>
        <strain evidence="6">ATCC 50377</strain>
    </source>
</reference>
<dbReference type="GO" id="GO:0008173">
    <property type="term" value="F:RNA methyltransferase activity"/>
    <property type="evidence" value="ECO:0007669"/>
    <property type="project" value="UniProtKB-ARBA"/>
</dbReference>
<evidence type="ECO:0000313" key="6">
    <source>
        <dbReference type="EMBL" id="KAH0573695.1"/>
    </source>
</evidence>
<sequence>MEENWNAIFSVQHHPYRDRHWLWQLIPELFPLPPTQEVSFLKTKFFICPICKLKIKFNQEVKEHKTDLKYKLCPHNPTWSSQINLYDSNLKQLSVPFALEQPIVFSVLDVGCGTGATCFPLLEKNGAVKITAFDFSKQAISNAKERRFYDEKRLSLCVDDATKFNLGQFDFVLIIFVLSSILEVKNVILMAKAAVKNGGICVIVDYSENDYRIVRRESQQFEYGVVCQRAGDSTILIGFNILLLKKLIADVGMIVYEELEWIKVEKNRKTGQTFERAHFMLKFGIQVLVETQ</sequence>
<evidence type="ECO:0000259" key="4">
    <source>
        <dbReference type="Pfam" id="PF13847"/>
    </source>
</evidence>
<keyword evidence="7" id="KW-1185">Reference proteome</keyword>
<dbReference type="InterPro" id="IPR026113">
    <property type="entry name" value="METTL2/6/8-like"/>
</dbReference>
<dbReference type="PANTHER" id="PTHR22809">
    <property type="entry name" value="METHYLTRANSFERASE-RELATED"/>
    <property type="match status" value="1"/>
</dbReference>
<dbReference type="GO" id="GO:0008757">
    <property type="term" value="F:S-adenosylmethionine-dependent methyltransferase activity"/>
    <property type="evidence" value="ECO:0007669"/>
    <property type="project" value="UniProtKB-ARBA"/>
</dbReference>
<evidence type="ECO:0000313" key="5">
    <source>
        <dbReference type="EMBL" id="EST48612.1"/>
    </source>
</evidence>
<evidence type="ECO:0000256" key="3">
    <source>
        <dbReference type="ARBA" id="ARBA00022679"/>
    </source>
</evidence>
<dbReference type="SUPFAM" id="SSF53335">
    <property type="entry name" value="S-adenosyl-L-methionine-dependent methyltransferases"/>
    <property type="match status" value="1"/>
</dbReference>